<dbReference type="InterPro" id="IPR040582">
    <property type="entry name" value="OB_MalK-like"/>
</dbReference>
<dbReference type="GO" id="GO:0140359">
    <property type="term" value="F:ABC-type transporter activity"/>
    <property type="evidence" value="ECO:0007669"/>
    <property type="project" value="InterPro"/>
</dbReference>
<dbReference type="InterPro" id="IPR003593">
    <property type="entry name" value="AAA+_ATPase"/>
</dbReference>
<protein>
    <submittedName>
        <fullName evidence="5">sn-glycerol-3-phosphate ABC transporter ATP-binding protein UgpC</fullName>
    </submittedName>
</protein>
<dbReference type="InterPro" id="IPR008995">
    <property type="entry name" value="Mo/tungstate-bd_C_term_dom"/>
</dbReference>
<dbReference type="NCBIfam" id="NF008653">
    <property type="entry name" value="PRK11650.1"/>
    <property type="match status" value="1"/>
</dbReference>
<dbReference type="GO" id="GO:0016887">
    <property type="term" value="F:ATP hydrolysis activity"/>
    <property type="evidence" value="ECO:0007669"/>
    <property type="project" value="InterPro"/>
</dbReference>
<proteinExistence type="predicted"/>
<dbReference type="SMART" id="SM00382">
    <property type="entry name" value="AAA"/>
    <property type="match status" value="1"/>
</dbReference>
<keyword evidence="3 5" id="KW-0067">ATP-binding</keyword>
<dbReference type="InterPro" id="IPR017871">
    <property type="entry name" value="ABC_transporter-like_CS"/>
</dbReference>
<dbReference type="Pfam" id="PF00005">
    <property type="entry name" value="ABC_tran"/>
    <property type="match status" value="1"/>
</dbReference>
<dbReference type="GO" id="GO:0005524">
    <property type="term" value="F:ATP binding"/>
    <property type="evidence" value="ECO:0007669"/>
    <property type="project" value="UniProtKB-KW"/>
</dbReference>
<evidence type="ECO:0000313" key="6">
    <source>
        <dbReference type="Proteomes" id="UP000595349"/>
    </source>
</evidence>
<evidence type="ECO:0000256" key="2">
    <source>
        <dbReference type="ARBA" id="ARBA00022741"/>
    </source>
</evidence>
<dbReference type="Proteomes" id="UP000595349">
    <property type="component" value="Chromosome"/>
</dbReference>
<dbReference type="KEGG" id="scib:HUG20_02050"/>
<dbReference type="Pfam" id="PF17912">
    <property type="entry name" value="OB_MalK"/>
    <property type="match status" value="1"/>
</dbReference>
<dbReference type="Gene3D" id="2.40.50.140">
    <property type="entry name" value="Nucleic acid-binding proteins"/>
    <property type="match status" value="1"/>
</dbReference>
<dbReference type="InterPro" id="IPR027417">
    <property type="entry name" value="P-loop_NTPase"/>
</dbReference>
<organism evidence="5 6">
    <name type="scientific">Salicibibacter cibi</name>
    <dbReference type="NCBI Taxonomy" id="2743001"/>
    <lineage>
        <taxon>Bacteria</taxon>
        <taxon>Bacillati</taxon>
        <taxon>Bacillota</taxon>
        <taxon>Bacilli</taxon>
        <taxon>Bacillales</taxon>
        <taxon>Bacillaceae</taxon>
        <taxon>Salicibibacter</taxon>
    </lineage>
</organism>
<keyword evidence="6" id="KW-1185">Reference proteome</keyword>
<dbReference type="AlphaFoldDB" id="A0A7T6ZE24"/>
<dbReference type="GO" id="GO:0055052">
    <property type="term" value="C:ATP-binding cassette (ABC) transporter complex, substrate-binding subunit-containing"/>
    <property type="evidence" value="ECO:0007669"/>
    <property type="project" value="TreeGrafter"/>
</dbReference>
<dbReference type="SUPFAM" id="SSF50331">
    <property type="entry name" value="MOP-like"/>
    <property type="match status" value="1"/>
</dbReference>
<gene>
    <name evidence="5" type="primary">ugpC</name>
    <name evidence="5" type="ORF">HUG20_02050</name>
</gene>
<evidence type="ECO:0000313" key="5">
    <source>
        <dbReference type="EMBL" id="QQK81818.1"/>
    </source>
</evidence>
<dbReference type="InterPro" id="IPR012340">
    <property type="entry name" value="NA-bd_OB-fold"/>
</dbReference>
<feature type="domain" description="ABC transporter" evidence="4">
    <location>
        <begin position="4"/>
        <end position="235"/>
    </location>
</feature>
<dbReference type="PROSITE" id="PS00211">
    <property type="entry name" value="ABC_TRANSPORTER_1"/>
    <property type="match status" value="1"/>
</dbReference>
<dbReference type="SUPFAM" id="SSF52540">
    <property type="entry name" value="P-loop containing nucleoside triphosphate hydrolases"/>
    <property type="match status" value="1"/>
</dbReference>
<accession>A0A7T6ZE24</accession>
<evidence type="ECO:0000256" key="3">
    <source>
        <dbReference type="ARBA" id="ARBA00022840"/>
    </source>
</evidence>
<dbReference type="PROSITE" id="PS50893">
    <property type="entry name" value="ABC_TRANSPORTER_2"/>
    <property type="match status" value="1"/>
</dbReference>
<name>A0A7T6ZE24_9BACI</name>
<keyword evidence="2" id="KW-0547">Nucleotide-binding</keyword>
<reference evidence="5 6" key="1">
    <citation type="submission" date="2020-06" db="EMBL/GenBank/DDBJ databases">
        <title>Genomic analysis of Salicibibacter sp. NKC21-4.</title>
        <authorList>
            <person name="Oh Y.J."/>
        </authorList>
    </citation>
    <scope>NUCLEOTIDE SEQUENCE [LARGE SCALE GENOMIC DNA]</scope>
    <source>
        <strain evidence="5 6">NKC21-4</strain>
    </source>
</reference>
<dbReference type="InterPro" id="IPR047641">
    <property type="entry name" value="ABC_transpr_MalK/UgpC-like"/>
</dbReference>
<evidence type="ECO:0000256" key="1">
    <source>
        <dbReference type="ARBA" id="ARBA00022448"/>
    </source>
</evidence>
<dbReference type="EMBL" id="CP054706">
    <property type="protein sequence ID" value="QQK81818.1"/>
    <property type="molecule type" value="Genomic_DNA"/>
</dbReference>
<dbReference type="FunFam" id="3.40.50.300:FF:000042">
    <property type="entry name" value="Maltose/maltodextrin ABC transporter, ATP-binding protein"/>
    <property type="match status" value="1"/>
</dbReference>
<dbReference type="GO" id="GO:0008643">
    <property type="term" value="P:carbohydrate transport"/>
    <property type="evidence" value="ECO:0007669"/>
    <property type="project" value="InterPro"/>
</dbReference>
<dbReference type="PANTHER" id="PTHR43875">
    <property type="entry name" value="MALTODEXTRIN IMPORT ATP-BINDING PROTEIN MSMX"/>
    <property type="match status" value="1"/>
</dbReference>
<dbReference type="Gene3D" id="3.40.50.300">
    <property type="entry name" value="P-loop containing nucleotide triphosphate hydrolases"/>
    <property type="match status" value="1"/>
</dbReference>
<dbReference type="InterPro" id="IPR015855">
    <property type="entry name" value="ABC_transpr_MalK-like"/>
</dbReference>
<sequence>MAELKFDHIYKRFAENVAAVTDFNLDISDEEFIVFVGPSGCGKSTTLRMIAGLEEITEGSLYIDGDYVNDTPPKNRDIAMVFQNYALYPHMDVFDNIAFGLKLRKFKKEDIKARVKNASHILGLDDYLQRKPKALSGGQRQRVALGRAIVRNPKAFLMDEPLSNLDAKLRVQMRSEIIKLHHRLKTTTIYVTHDQTEAMTMASRIVVMKDGYIQQIGKPRQVYLYPENTFVGGFIGSPSMNFLEGTIRNQHFWFNEHVPLKIPEKRFHDLRQYDGKTITLGIRPEDLHEEQAFLDKMQKSKVNVMIDIAEITGSEAVLYTNIGNQEIRAVVNPWRNISQGDQLELGFDMRKAHFFNPDTGVRIKLAN</sequence>
<dbReference type="Gene3D" id="2.40.50.100">
    <property type="match status" value="1"/>
</dbReference>
<evidence type="ECO:0000259" key="4">
    <source>
        <dbReference type="PROSITE" id="PS50893"/>
    </source>
</evidence>
<keyword evidence="1" id="KW-0813">Transport</keyword>
<dbReference type="PANTHER" id="PTHR43875:SF1">
    <property type="entry name" value="OSMOPROTECTIVE COMPOUNDS UPTAKE ATP-BINDING PROTEIN GGTA"/>
    <property type="match status" value="1"/>
</dbReference>
<dbReference type="InterPro" id="IPR003439">
    <property type="entry name" value="ABC_transporter-like_ATP-bd"/>
</dbReference>
<dbReference type="RefSeq" id="WP_200090347.1">
    <property type="nucleotide sequence ID" value="NZ_CP054706.1"/>
</dbReference>
<dbReference type="CDD" id="cd03301">
    <property type="entry name" value="ABC_MalK_N"/>
    <property type="match status" value="1"/>
</dbReference>